<evidence type="ECO:0000313" key="1">
    <source>
        <dbReference type="EMBL" id="GFY80072.1"/>
    </source>
</evidence>
<reference evidence="1" key="1">
    <citation type="submission" date="2020-08" db="EMBL/GenBank/DDBJ databases">
        <title>Multicomponent nature underlies the extraordinary mechanical properties of spider dragline silk.</title>
        <authorList>
            <person name="Kono N."/>
            <person name="Nakamura H."/>
            <person name="Mori M."/>
            <person name="Yoshida Y."/>
            <person name="Ohtoshi R."/>
            <person name="Malay A.D."/>
            <person name="Moran D.A.P."/>
            <person name="Tomita M."/>
            <person name="Numata K."/>
            <person name="Arakawa K."/>
        </authorList>
    </citation>
    <scope>NUCLEOTIDE SEQUENCE</scope>
</reference>
<feature type="non-terminal residue" evidence="1">
    <location>
        <position position="1"/>
    </location>
</feature>
<organism evidence="1 2">
    <name type="scientific">Trichonephila inaurata madagascariensis</name>
    <dbReference type="NCBI Taxonomy" id="2747483"/>
    <lineage>
        <taxon>Eukaryota</taxon>
        <taxon>Metazoa</taxon>
        <taxon>Ecdysozoa</taxon>
        <taxon>Arthropoda</taxon>
        <taxon>Chelicerata</taxon>
        <taxon>Arachnida</taxon>
        <taxon>Araneae</taxon>
        <taxon>Araneomorphae</taxon>
        <taxon>Entelegynae</taxon>
        <taxon>Araneoidea</taxon>
        <taxon>Nephilidae</taxon>
        <taxon>Trichonephila</taxon>
        <taxon>Trichonephila inaurata</taxon>
    </lineage>
</organism>
<name>A0A8X6YZC9_9ARAC</name>
<dbReference type="GO" id="GO:0003676">
    <property type="term" value="F:nucleic acid binding"/>
    <property type="evidence" value="ECO:0007669"/>
    <property type="project" value="InterPro"/>
</dbReference>
<dbReference type="EMBL" id="BMAV01023784">
    <property type="protein sequence ID" value="GFY80072.1"/>
    <property type="molecule type" value="Genomic_DNA"/>
</dbReference>
<sequence length="57" mass="6860">RPLKKHLKGKRFNLDDVLKDTVKAWVSSQPQEFWEQGILRLVHQWDRCAQAYGVYFE</sequence>
<proteinExistence type="predicted"/>
<dbReference type="InterPro" id="IPR036397">
    <property type="entry name" value="RNaseH_sf"/>
</dbReference>
<protein>
    <submittedName>
        <fullName evidence="1">HTH_48 domain-containing protein</fullName>
    </submittedName>
</protein>
<gene>
    <name evidence="1" type="primary">NCL1_21952</name>
    <name evidence="1" type="ORF">TNIN_390121</name>
</gene>
<dbReference type="Gene3D" id="3.30.420.10">
    <property type="entry name" value="Ribonuclease H-like superfamily/Ribonuclease H"/>
    <property type="match status" value="1"/>
</dbReference>
<dbReference type="Proteomes" id="UP000886998">
    <property type="component" value="Unassembled WGS sequence"/>
</dbReference>
<comment type="caution">
    <text evidence="1">The sequence shown here is derived from an EMBL/GenBank/DDBJ whole genome shotgun (WGS) entry which is preliminary data.</text>
</comment>
<evidence type="ECO:0000313" key="2">
    <source>
        <dbReference type="Proteomes" id="UP000886998"/>
    </source>
</evidence>
<keyword evidence="2" id="KW-1185">Reference proteome</keyword>
<dbReference type="OrthoDB" id="8193109at2759"/>
<dbReference type="AlphaFoldDB" id="A0A8X6YZC9"/>
<accession>A0A8X6YZC9</accession>